<dbReference type="Proteomes" id="UP001271007">
    <property type="component" value="Unassembled WGS sequence"/>
</dbReference>
<keyword evidence="3" id="KW-1185">Reference proteome</keyword>
<comment type="caution">
    <text evidence="2">The sequence shown here is derived from an EMBL/GenBank/DDBJ whole genome shotgun (WGS) entry which is preliminary data.</text>
</comment>
<organism evidence="2 3">
    <name type="scientific">Extremus antarcticus</name>
    <dbReference type="NCBI Taxonomy" id="702011"/>
    <lineage>
        <taxon>Eukaryota</taxon>
        <taxon>Fungi</taxon>
        <taxon>Dikarya</taxon>
        <taxon>Ascomycota</taxon>
        <taxon>Pezizomycotina</taxon>
        <taxon>Dothideomycetes</taxon>
        <taxon>Dothideomycetidae</taxon>
        <taxon>Mycosphaerellales</taxon>
        <taxon>Extremaceae</taxon>
        <taxon>Extremus</taxon>
    </lineage>
</organism>
<sequence>MARLRNASVPSSAGRKRPHESDGQAESTEARHEISNDSGYSSHKSHNSPGKNVSFHRRLEQGPTVIDPATRLPSPVRSALHQRSERSGQYSLSVQLRDEERAANQASGAKEATGRTTSSGAKAAQSKRAKTTSGTQAWPLQKSEELFDKMSSYMSPPYPLTDEELCGTMDVLRMRIVTFASDLAKVDEKGDDVLTDLLSPDNRHLARLIGCLAQGGRDNVDGWVKLLAKADCRVALITGIVGRVLKENVFSELYFGATEKLKGDLHKQEQGLVHQDGFDRTKQRLGFLMKYKMAGDQGSFHVAVAKLIIQLEDLTLPLSSLGAEADEWSFEDNRRLLQKIVMVAGNLSRSMRMHQDGDVVYYWSTTFKDEEFDPGRMECLNLKSMIEHSPYIKTTENGYERAIMNPSFKDERRDETEAIVRIVCFPGLTAYRRHGGELAKQILADEEAATRSEAFHQPPDVRGRNKHLAAEEKELTGKEGFRTKTICKSIVHLQWGKQRLLTKEAGTSAHIDAMQGRNGKTMDRYTSDSKGYVELWDLYQEVNKNGKAVENLVDEYKRKVDVTSGCRWFSLSGKS</sequence>
<gene>
    <name evidence="2" type="ORF">LTR09_009421</name>
</gene>
<accession>A0AAJ0D8X3</accession>
<dbReference type="AlphaFoldDB" id="A0AAJ0D8X3"/>
<protein>
    <submittedName>
        <fullName evidence="2">Uncharacterized protein</fullName>
    </submittedName>
</protein>
<evidence type="ECO:0000313" key="3">
    <source>
        <dbReference type="Proteomes" id="UP001271007"/>
    </source>
</evidence>
<dbReference type="EMBL" id="JAWDJX010000041">
    <property type="protein sequence ID" value="KAK3049243.1"/>
    <property type="molecule type" value="Genomic_DNA"/>
</dbReference>
<reference evidence="2" key="1">
    <citation type="submission" date="2023-04" db="EMBL/GenBank/DDBJ databases">
        <title>Black Yeasts Isolated from many extreme environments.</title>
        <authorList>
            <person name="Coleine C."/>
            <person name="Stajich J.E."/>
            <person name="Selbmann L."/>
        </authorList>
    </citation>
    <scope>NUCLEOTIDE SEQUENCE</scope>
    <source>
        <strain evidence="2">CCFEE 5312</strain>
    </source>
</reference>
<name>A0AAJ0D8X3_9PEZI</name>
<feature type="compositionally biased region" description="Polar residues" evidence="1">
    <location>
        <begin position="36"/>
        <end position="51"/>
    </location>
</feature>
<proteinExistence type="predicted"/>
<evidence type="ECO:0000313" key="2">
    <source>
        <dbReference type="EMBL" id="KAK3049243.1"/>
    </source>
</evidence>
<evidence type="ECO:0000256" key="1">
    <source>
        <dbReference type="SAM" id="MobiDB-lite"/>
    </source>
</evidence>
<feature type="region of interest" description="Disordered" evidence="1">
    <location>
        <begin position="1"/>
        <end position="137"/>
    </location>
</feature>